<keyword evidence="10" id="KW-1185">Reference proteome</keyword>
<keyword evidence="7" id="KW-1133">Transmembrane helix</keyword>
<sequence length="121" mass="13266">MSRQGATSIHTTTTTTQDQLDQDQNENLDPFVLIVGAGLGGLLLAALLERINISYHIYERATEWRAYGAAMTLGANVLPIFEQLGLLEEIEQISLQLGGLDLYNRDMLKMGSVGRTDAKEA</sequence>
<keyword evidence="3" id="KW-0274">FAD</keyword>
<dbReference type="Proteomes" id="UP000749646">
    <property type="component" value="Unassembled WGS sequence"/>
</dbReference>
<dbReference type="InterPro" id="IPR002938">
    <property type="entry name" value="FAD-bd"/>
</dbReference>
<evidence type="ECO:0000259" key="8">
    <source>
        <dbReference type="Pfam" id="PF01494"/>
    </source>
</evidence>
<keyword evidence="7" id="KW-0472">Membrane</keyword>
<evidence type="ECO:0000313" key="10">
    <source>
        <dbReference type="Proteomes" id="UP000749646"/>
    </source>
</evidence>
<evidence type="ECO:0000256" key="3">
    <source>
        <dbReference type="ARBA" id="ARBA00022827"/>
    </source>
</evidence>
<feature type="domain" description="FAD-binding" evidence="8">
    <location>
        <begin position="32"/>
        <end position="92"/>
    </location>
</feature>
<evidence type="ECO:0000256" key="5">
    <source>
        <dbReference type="ARBA" id="ARBA00023033"/>
    </source>
</evidence>
<keyword evidence="4" id="KW-0560">Oxidoreductase</keyword>
<dbReference type="GO" id="GO:0004497">
    <property type="term" value="F:monooxygenase activity"/>
    <property type="evidence" value="ECO:0007669"/>
    <property type="project" value="UniProtKB-KW"/>
</dbReference>
<protein>
    <recommendedName>
        <fullName evidence="8">FAD-binding domain-containing protein</fullName>
    </recommendedName>
</protein>
<keyword evidence="7" id="KW-0812">Transmembrane</keyword>
<feature type="non-terminal residue" evidence="9">
    <location>
        <position position="121"/>
    </location>
</feature>
<organism evidence="9 10">
    <name type="scientific">Modicella reniformis</name>
    <dbReference type="NCBI Taxonomy" id="1440133"/>
    <lineage>
        <taxon>Eukaryota</taxon>
        <taxon>Fungi</taxon>
        <taxon>Fungi incertae sedis</taxon>
        <taxon>Mucoromycota</taxon>
        <taxon>Mortierellomycotina</taxon>
        <taxon>Mortierellomycetes</taxon>
        <taxon>Mortierellales</taxon>
        <taxon>Mortierellaceae</taxon>
        <taxon>Modicella</taxon>
    </lineage>
</organism>
<feature type="compositionally biased region" description="Polar residues" evidence="6">
    <location>
        <begin position="1"/>
        <end position="10"/>
    </location>
</feature>
<name>A0A9P6SRX6_9FUNG</name>
<dbReference type="EMBL" id="JAAAHW010001445">
    <property type="protein sequence ID" value="KAF9995002.1"/>
    <property type="molecule type" value="Genomic_DNA"/>
</dbReference>
<dbReference type="AlphaFoldDB" id="A0A9P6SRX6"/>
<feature type="region of interest" description="Disordered" evidence="6">
    <location>
        <begin position="1"/>
        <end position="22"/>
    </location>
</feature>
<proteinExistence type="inferred from homology"/>
<evidence type="ECO:0000256" key="1">
    <source>
        <dbReference type="ARBA" id="ARBA00007992"/>
    </source>
</evidence>
<dbReference type="PANTHER" id="PTHR13789:SF309">
    <property type="entry name" value="PUTATIVE (AFU_ORTHOLOGUE AFUA_6G14510)-RELATED"/>
    <property type="match status" value="1"/>
</dbReference>
<keyword evidence="2" id="KW-0285">Flavoprotein</keyword>
<evidence type="ECO:0000256" key="6">
    <source>
        <dbReference type="SAM" id="MobiDB-lite"/>
    </source>
</evidence>
<feature type="transmembrane region" description="Helical" evidence="7">
    <location>
        <begin position="30"/>
        <end position="48"/>
    </location>
</feature>
<evidence type="ECO:0000256" key="7">
    <source>
        <dbReference type="SAM" id="Phobius"/>
    </source>
</evidence>
<keyword evidence="5" id="KW-0503">Monooxygenase</keyword>
<dbReference type="Pfam" id="PF01494">
    <property type="entry name" value="FAD_binding_3"/>
    <property type="match status" value="1"/>
</dbReference>
<evidence type="ECO:0000313" key="9">
    <source>
        <dbReference type="EMBL" id="KAF9995002.1"/>
    </source>
</evidence>
<gene>
    <name evidence="9" type="ORF">BGZ65_009361</name>
</gene>
<comment type="caution">
    <text evidence="9">The sequence shown here is derived from an EMBL/GenBank/DDBJ whole genome shotgun (WGS) entry which is preliminary data.</text>
</comment>
<evidence type="ECO:0000256" key="2">
    <source>
        <dbReference type="ARBA" id="ARBA00022630"/>
    </source>
</evidence>
<evidence type="ECO:0000256" key="4">
    <source>
        <dbReference type="ARBA" id="ARBA00023002"/>
    </source>
</evidence>
<reference evidence="9" key="1">
    <citation type="journal article" date="2020" name="Fungal Divers.">
        <title>Resolving the Mortierellaceae phylogeny through synthesis of multi-gene phylogenetics and phylogenomics.</title>
        <authorList>
            <person name="Vandepol N."/>
            <person name="Liber J."/>
            <person name="Desiro A."/>
            <person name="Na H."/>
            <person name="Kennedy M."/>
            <person name="Barry K."/>
            <person name="Grigoriev I.V."/>
            <person name="Miller A.N."/>
            <person name="O'Donnell K."/>
            <person name="Stajich J.E."/>
            <person name="Bonito G."/>
        </authorList>
    </citation>
    <scope>NUCLEOTIDE SEQUENCE</scope>
    <source>
        <strain evidence="9">MES-2147</strain>
    </source>
</reference>
<dbReference type="InterPro" id="IPR050493">
    <property type="entry name" value="FAD-dep_Monooxygenase_BioMet"/>
</dbReference>
<dbReference type="InterPro" id="IPR036188">
    <property type="entry name" value="FAD/NAD-bd_sf"/>
</dbReference>
<comment type="similarity">
    <text evidence="1">Belongs to the paxM FAD-dependent monooxygenase family.</text>
</comment>
<dbReference type="GO" id="GO:0071949">
    <property type="term" value="F:FAD binding"/>
    <property type="evidence" value="ECO:0007669"/>
    <property type="project" value="InterPro"/>
</dbReference>
<dbReference type="Gene3D" id="3.50.50.60">
    <property type="entry name" value="FAD/NAD(P)-binding domain"/>
    <property type="match status" value="1"/>
</dbReference>
<dbReference type="PANTHER" id="PTHR13789">
    <property type="entry name" value="MONOOXYGENASE"/>
    <property type="match status" value="1"/>
</dbReference>
<dbReference type="OrthoDB" id="655030at2759"/>
<dbReference type="SUPFAM" id="SSF51905">
    <property type="entry name" value="FAD/NAD(P)-binding domain"/>
    <property type="match status" value="1"/>
</dbReference>
<accession>A0A9P6SRX6</accession>